<feature type="coiled-coil region" evidence="1">
    <location>
        <begin position="395"/>
        <end position="467"/>
    </location>
</feature>
<keyword evidence="1" id="KW-0175">Coiled coil</keyword>
<reference evidence="3" key="2">
    <citation type="submission" date="2020-10" db="EMBL/GenBank/DDBJ databases">
        <authorList>
            <person name="Cooper E.A."/>
            <person name="Brenton Z.W."/>
            <person name="Flinn B.S."/>
            <person name="Jenkins J."/>
            <person name="Shu S."/>
            <person name="Flowers D."/>
            <person name="Luo F."/>
            <person name="Wang Y."/>
            <person name="Xia P."/>
            <person name="Barry K."/>
            <person name="Daum C."/>
            <person name="Lipzen A."/>
            <person name="Yoshinaga Y."/>
            <person name="Schmutz J."/>
            <person name="Saski C."/>
            <person name="Vermerris W."/>
            <person name="Kresovich S."/>
        </authorList>
    </citation>
    <scope>NUCLEOTIDE SEQUENCE</scope>
</reference>
<proteinExistence type="predicted"/>
<evidence type="ECO:0000256" key="1">
    <source>
        <dbReference type="SAM" id="Coils"/>
    </source>
</evidence>
<organism evidence="3 4">
    <name type="scientific">Sorghum bicolor</name>
    <name type="common">Sorghum</name>
    <name type="synonym">Sorghum vulgare</name>
    <dbReference type="NCBI Taxonomy" id="4558"/>
    <lineage>
        <taxon>Eukaryota</taxon>
        <taxon>Viridiplantae</taxon>
        <taxon>Streptophyta</taxon>
        <taxon>Embryophyta</taxon>
        <taxon>Tracheophyta</taxon>
        <taxon>Spermatophyta</taxon>
        <taxon>Magnoliopsida</taxon>
        <taxon>Liliopsida</taxon>
        <taxon>Poales</taxon>
        <taxon>Poaceae</taxon>
        <taxon>PACMAD clade</taxon>
        <taxon>Panicoideae</taxon>
        <taxon>Andropogonodae</taxon>
        <taxon>Andropogoneae</taxon>
        <taxon>Sorghinae</taxon>
        <taxon>Sorghum</taxon>
    </lineage>
</organism>
<feature type="compositionally biased region" description="Low complexity" evidence="2">
    <location>
        <begin position="259"/>
        <end position="272"/>
    </location>
</feature>
<feature type="region of interest" description="Disordered" evidence="2">
    <location>
        <begin position="249"/>
        <end position="274"/>
    </location>
</feature>
<feature type="compositionally biased region" description="Low complexity" evidence="2">
    <location>
        <begin position="52"/>
        <end position="67"/>
    </location>
</feature>
<reference evidence="3" key="1">
    <citation type="journal article" date="2019" name="BMC Genomics">
        <title>A new reference genome for Sorghum bicolor reveals high levels of sequence similarity between sweet and grain genotypes: implications for the genetics of sugar metabolism.</title>
        <authorList>
            <person name="Cooper E.A."/>
            <person name="Brenton Z.W."/>
            <person name="Flinn B.S."/>
            <person name="Jenkins J."/>
            <person name="Shu S."/>
            <person name="Flowers D."/>
            <person name="Luo F."/>
            <person name="Wang Y."/>
            <person name="Xia P."/>
            <person name="Barry K."/>
            <person name="Daum C."/>
            <person name="Lipzen A."/>
            <person name="Yoshinaga Y."/>
            <person name="Schmutz J."/>
            <person name="Saski C."/>
            <person name="Vermerris W."/>
            <person name="Kresovich S."/>
        </authorList>
    </citation>
    <scope>NUCLEOTIDE SEQUENCE</scope>
</reference>
<sequence length="492" mass="53132">MYRDGARGRGGHGGGPRPRHLSPPPRPRRGPLLPPRLRPRPRPRARRERDAASPPAQARRPWGAAPPARHRAVDEEPRNLPPRARVLAGALRAHTRRHGPGYMPAGPWRGAPGEVPALTPGNLDNAKVPVLAGNKFVAYIPGRIIRGLRDRVLGGRGVLYIGAEDLAAHGAARVVHLNAPPRVVAEINGARITSVFRIVGGAAAGPGADQGEEVLPGENEPRPNCDGAVARPNRDLEENFGELEGQEVPLHLDGEDGPPEAADGVPDDGAVARPNRDLEENFGELEGQEVPLHLDGEDGRPEAADGVPGDGAVARPNRDAEDHFGQLEGHEVPLHLDGEDGRAEAGDGAVARAEQVLGMGGDVPVEEEDHPVDDGDVAAAAVVQGVRVEYLLHRLEEAYIIMRKKTENIQRLLDEKQEIAHNAAATRDWKASRVHQHARDTSIARERKEYEKKAAEAEALRLDLIRLGVAEPPLAPEGATLHPDHLRPRRWR</sequence>
<feature type="compositionally biased region" description="Basic residues" evidence="2">
    <location>
        <begin position="37"/>
        <end position="46"/>
    </location>
</feature>
<dbReference type="AlphaFoldDB" id="A0A921QXN3"/>
<dbReference type="Proteomes" id="UP000807115">
    <property type="component" value="Chromosome 5"/>
</dbReference>
<evidence type="ECO:0000256" key="2">
    <source>
        <dbReference type="SAM" id="MobiDB-lite"/>
    </source>
</evidence>
<evidence type="ECO:0000313" key="3">
    <source>
        <dbReference type="EMBL" id="KAG0530174.1"/>
    </source>
</evidence>
<protein>
    <submittedName>
        <fullName evidence="3">Uncharacterized protein</fullName>
    </submittedName>
</protein>
<evidence type="ECO:0000313" key="4">
    <source>
        <dbReference type="Proteomes" id="UP000807115"/>
    </source>
</evidence>
<gene>
    <name evidence="3" type="ORF">BDA96_05G162600</name>
</gene>
<accession>A0A921QXN3</accession>
<comment type="caution">
    <text evidence="3">The sequence shown here is derived from an EMBL/GenBank/DDBJ whole genome shotgun (WGS) entry which is preliminary data.</text>
</comment>
<dbReference type="EMBL" id="CM027684">
    <property type="protein sequence ID" value="KAG0530174.1"/>
    <property type="molecule type" value="Genomic_DNA"/>
</dbReference>
<name>A0A921QXN3_SORBI</name>
<feature type="region of interest" description="Disordered" evidence="2">
    <location>
        <begin position="1"/>
        <end position="80"/>
    </location>
</feature>
<feature type="region of interest" description="Disordered" evidence="2">
    <location>
        <begin position="206"/>
        <end position="231"/>
    </location>
</feature>